<dbReference type="HOGENOM" id="CLU_014270_2_0_11"/>
<protein>
    <recommendedName>
        <fullName evidence="7">PPM-type phosphatase domain-containing protein</fullName>
    </recommendedName>
</protein>
<feature type="compositionally biased region" description="Low complexity" evidence="2">
    <location>
        <begin position="612"/>
        <end position="626"/>
    </location>
</feature>
<evidence type="ECO:0000259" key="4">
    <source>
        <dbReference type="SMART" id="SM00331"/>
    </source>
</evidence>
<keyword evidence="6" id="KW-1185">Reference proteome</keyword>
<gene>
    <name evidence="5" type="ORF">SGLAU_01585</name>
</gene>
<dbReference type="PANTHER" id="PTHR43156:SF2">
    <property type="entry name" value="STAGE II SPORULATION PROTEIN E"/>
    <property type="match status" value="1"/>
</dbReference>
<dbReference type="SUPFAM" id="SSF55781">
    <property type="entry name" value="GAF domain-like"/>
    <property type="match status" value="1"/>
</dbReference>
<name>A0A089YRS7_STRGA</name>
<feature type="domain" description="PPM-type phosphatase" evidence="4">
    <location>
        <begin position="380"/>
        <end position="603"/>
    </location>
</feature>
<dbReference type="SMART" id="SM00331">
    <property type="entry name" value="PP2C_SIG"/>
    <property type="match status" value="1"/>
</dbReference>
<evidence type="ECO:0000313" key="5">
    <source>
        <dbReference type="EMBL" id="AIR96345.1"/>
    </source>
</evidence>
<proteinExistence type="predicted"/>
<dbReference type="SUPFAM" id="SSF81606">
    <property type="entry name" value="PP2C-like"/>
    <property type="match status" value="1"/>
</dbReference>
<dbReference type="Gene3D" id="3.60.40.10">
    <property type="entry name" value="PPM-type phosphatase domain"/>
    <property type="match status" value="1"/>
</dbReference>
<dbReference type="SMART" id="SM00065">
    <property type="entry name" value="GAF"/>
    <property type="match status" value="1"/>
</dbReference>
<dbReference type="InterPro" id="IPR003018">
    <property type="entry name" value="GAF"/>
</dbReference>
<dbReference type="GO" id="GO:0016791">
    <property type="term" value="F:phosphatase activity"/>
    <property type="evidence" value="ECO:0007669"/>
    <property type="project" value="TreeGrafter"/>
</dbReference>
<organism evidence="5 6">
    <name type="scientific">Streptomyces glaucescens</name>
    <dbReference type="NCBI Taxonomy" id="1907"/>
    <lineage>
        <taxon>Bacteria</taxon>
        <taxon>Bacillati</taxon>
        <taxon>Actinomycetota</taxon>
        <taxon>Actinomycetes</taxon>
        <taxon>Kitasatosporales</taxon>
        <taxon>Streptomycetaceae</taxon>
        <taxon>Streptomyces</taxon>
    </lineage>
</organism>
<dbReference type="Gene3D" id="3.30.450.40">
    <property type="match status" value="1"/>
</dbReference>
<sequence length="626" mass="64906">MRGLVTPPRPGLLSTVRMGDGGLSEPSPSREVVRCAPCVPPLVVSSHGSSLDPRDAGVSVGTAWVDAPCPVFVVDRDGTVLDANRAARALPAHPPGPRAARPCFPAVPAPHGNGTPTPDGAHPCGPPRDRLPRWLADAHARVARDPHGPAGDPPTGPIGDRIYAAHPTTTPDGHVTWWLFDGTDRHRAESALRGAEERTAVLAEVSGTLLSSLNVARCSELAAGLAAEHLADAAVLIAPPQGRRYPLSHARRGAPVVQSAHQMDPRAVPGLAEALQGFPPVPARWIDPAAIPAWVVPPGFTGGIGSVIVAPLPGHGVPAGALILLRSATHQGFTPGEEVFARLFAARAGAALSAARLYSEQAAITATLMRDLLPPRLSQVHGVEYAGGYRPAQDHERVGGDFYDVHPAPGPAGETLVVLGDVAGKGLDAAVLTGKIRNTLQALLPLAGDHGQVLDLLNGALLTSHHTRFATLVLASVRRHEDRVRLRLTSAGHLPPLIVRADGTVEEAATQGTLVGALPAVTARTAETELAPGETCLLYTDGITEARGGPLGDELFGEHRLRKALTECGGMPGEAIVERVQMLAGQWLAAGAHDDMAAVAISAPRSGRPADGRTTTPTEPPGGTVD</sequence>
<evidence type="ECO:0000313" key="6">
    <source>
        <dbReference type="Proteomes" id="UP000029482"/>
    </source>
</evidence>
<dbReference type="InterPro" id="IPR029016">
    <property type="entry name" value="GAF-like_dom_sf"/>
</dbReference>
<feature type="region of interest" description="Disordered" evidence="2">
    <location>
        <begin position="1"/>
        <end position="29"/>
    </location>
</feature>
<dbReference type="KEGG" id="sgu:SGLAU_01585"/>
<evidence type="ECO:0000256" key="1">
    <source>
        <dbReference type="ARBA" id="ARBA00022801"/>
    </source>
</evidence>
<dbReference type="eggNOG" id="COG2208">
    <property type="taxonomic scope" value="Bacteria"/>
</dbReference>
<dbReference type="InterPro" id="IPR036457">
    <property type="entry name" value="PPM-type-like_dom_sf"/>
</dbReference>
<dbReference type="AlphaFoldDB" id="A0A089YRS7"/>
<dbReference type="STRING" id="1907.SGLAU_01585"/>
<accession>A0A089YRS7</accession>
<dbReference type="EMBL" id="CP009438">
    <property type="protein sequence ID" value="AIR96345.1"/>
    <property type="molecule type" value="Genomic_DNA"/>
</dbReference>
<evidence type="ECO:0000259" key="3">
    <source>
        <dbReference type="SMART" id="SM00065"/>
    </source>
</evidence>
<dbReference type="Proteomes" id="UP000029482">
    <property type="component" value="Chromosome"/>
</dbReference>
<feature type="region of interest" description="Disordered" evidence="2">
    <location>
        <begin position="603"/>
        <end position="626"/>
    </location>
</feature>
<keyword evidence="1" id="KW-0378">Hydrolase</keyword>
<dbReference type="InterPro" id="IPR001932">
    <property type="entry name" value="PPM-type_phosphatase-like_dom"/>
</dbReference>
<evidence type="ECO:0008006" key="7">
    <source>
        <dbReference type="Google" id="ProtNLM"/>
    </source>
</evidence>
<reference evidence="6" key="1">
    <citation type="journal article" date="2015" name="J. Biotechnol.">
        <title>Complete genome sequence of the actinobacterium Streptomyces glaucescens GLA.O (DSM 40922) consisting of a linear chromosome and one linear plasmid.</title>
        <authorList>
            <person name="Ortseifen V."/>
            <person name="Winkler A."/>
            <person name="Albersmeier A."/>
            <person name="Wendler S."/>
            <person name="Puhler A."/>
            <person name="Kalinowski J."/>
            <person name="Ruckert C."/>
        </authorList>
    </citation>
    <scope>NUCLEOTIDE SEQUENCE [LARGE SCALE GENOMIC DNA]</scope>
    <source>
        <strain evidence="6">DSM 40922 / GLA O</strain>
    </source>
</reference>
<feature type="domain" description="GAF" evidence="3">
    <location>
        <begin position="194"/>
        <end position="362"/>
    </location>
</feature>
<dbReference type="PANTHER" id="PTHR43156">
    <property type="entry name" value="STAGE II SPORULATION PROTEIN E-RELATED"/>
    <property type="match status" value="1"/>
</dbReference>
<dbReference type="Pfam" id="PF07228">
    <property type="entry name" value="SpoIIE"/>
    <property type="match status" value="1"/>
</dbReference>
<dbReference type="InterPro" id="IPR052016">
    <property type="entry name" value="Bact_Sigma-Reg"/>
</dbReference>
<evidence type="ECO:0000256" key="2">
    <source>
        <dbReference type="SAM" id="MobiDB-lite"/>
    </source>
</evidence>